<keyword evidence="1" id="KW-1133">Transmembrane helix</keyword>
<keyword evidence="1" id="KW-0472">Membrane</keyword>
<sequence>MENKTLNKVLIISTLLMIIIFTITLISLVIQTFKIESGVWATIIGGVLSMFGGMVGAFGAYLVASHQMNKQIEHEKKKEEKLRLTQIKKTLKKLQRLNEIAINFVKSFAHEFNKPFNEELSYKLKSSETAILWISNSINDVNDDLLNEGLMLDYIRYNHLVNHTYNEIIVFNELPEVQKAHNLPGFIVKIGELEGDFIQFEQYIKDQLEQF</sequence>
<name>A0ABV2PIL0_9BACI</name>
<evidence type="ECO:0000256" key="1">
    <source>
        <dbReference type="SAM" id="Phobius"/>
    </source>
</evidence>
<proteinExistence type="predicted"/>
<keyword evidence="3" id="KW-1185">Reference proteome</keyword>
<evidence type="ECO:0000313" key="2">
    <source>
        <dbReference type="EMBL" id="MET4560768.1"/>
    </source>
</evidence>
<organism evidence="2 3">
    <name type="scientific">Lysinibacillus parviboronicapiens</name>
    <dbReference type="NCBI Taxonomy" id="436516"/>
    <lineage>
        <taxon>Bacteria</taxon>
        <taxon>Bacillati</taxon>
        <taxon>Bacillota</taxon>
        <taxon>Bacilli</taxon>
        <taxon>Bacillales</taxon>
        <taxon>Bacillaceae</taxon>
        <taxon>Lysinibacillus</taxon>
    </lineage>
</organism>
<reference evidence="2 3" key="1">
    <citation type="submission" date="2024-06" db="EMBL/GenBank/DDBJ databases">
        <title>Sorghum-associated microbial communities from plants grown in Nebraska, USA.</title>
        <authorList>
            <person name="Schachtman D."/>
        </authorList>
    </citation>
    <scope>NUCLEOTIDE SEQUENCE [LARGE SCALE GENOMIC DNA]</scope>
    <source>
        <strain evidence="2 3">736</strain>
    </source>
</reference>
<protein>
    <submittedName>
        <fullName evidence="2">Uncharacterized protein</fullName>
    </submittedName>
</protein>
<dbReference type="Proteomes" id="UP001549363">
    <property type="component" value="Unassembled WGS sequence"/>
</dbReference>
<evidence type="ECO:0000313" key="3">
    <source>
        <dbReference type="Proteomes" id="UP001549363"/>
    </source>
</evidence>
<keyword evidence="1" id="KW-0812">Transmembrane</keyword>
<comment type="caution">
    <text evidence="2">The sequence shown here is derived from an EMBL/GenBank/DDBJ whole genome shotgun (WGS) entry which is preliminary data.</text>
</comment>
<feature type="transmembrane region" description="Helical" evidence="1">
    <location>
        <begin position="39"/>
        <end position="64"/>
    </location>
</feature>
<dbReference type="EMBL" id="JBEPSB010000007">
    <property type="protein sequence ID" value="MET4560768.1"/>
    <property type="molecule type" value="Genomic_DNA"/>
</dbReference>
<gene>
    <name evidence="2" type="ORF">ABIA69_001912</name>
</gene>
<accession>A0ABV2PIL0</accession>
<feature type="transmembrane region" description="Helical" evidence="1">
    <location>
        <begin position="9"/>
        <end position="33"/>
    </location>
</feature>
<dbReference type="RefSeq" id="WP_354471649.1">
    <property type="nucleotide sequence ID" value="NZ_JBEPSB010000007.1"/>
</dbReference>